<dbReference type="AlphaFoldDB" id="A0A5K7ZS86"/>
<dbReference type="InterPro" id="IPR014942">
    <property type="entry name" value="AbiEii"/>
</dbReference>
<accession>A0A5K7ZS86</accession>
<dbReference type="Proteomes" id="UP000425960">
    <property type="component" value="Chromosome"/>
</dbReference>
<protein>
    <recommendedName>
        <fullName evidence="3">Nucleotidyltransferase</fullName>
    </recommendedName>
</protein>
<proteinExistence type="predicted"/>
<evidence type="ECO:0008006" key="3">
    <source>
        <dbReference type="Google" id="ProtNLM"/>
    </source>
</evidence>
<dbReference type="RefSeq" id="WP_197910279.1">
    <property type="nucleotide sequence ID" value="NZ_AP021876.1"/>
</dbReference>
<dbReference type="Gene3D" id="3.10.450.620">
    <property type="entry name" value="JHP933, nucleotidyltransferase-like core domain"/>
    <property type="match status" value="1"/>
</dbReference>
<evidence type="ECO:0000313" key="1">
    <source>
        <dbReference type="EMBL" id="BBO83071.1"/>
    </source>
</evidence>
<gene>
    <name evidence="1" type="ORF">DSCO28_36370</name>
</gene>
<evidence type="ECO:0000313" key="2">
    <source>
        <dbReference type="Proteomes" id="UP000425960"/>
    </source>
</evidence>
<sequence length="325" mass="36588">MKISPEKLAAEAEATGFRPDMLEKVAQLLGLLDALRSHPFLKGKLVLKGGTALNLFVFDVPRLSVDIDLNYVGTADRDGMLADRPNVEQAVQAVFTREGFTVRRMPEEHAGGKWSLRYKNAFGQGGNLEVDLNFMFRVPLWPVTIRNSHSVGTWRATEIPVLNLNELAAGKLAALFSRRQARDLFDSHRILRMDEIDSNRLRIGFVVYGAMNRKDWRTVSADGVEFDATELARQLIPTICVNSPELHVESAEYGTRMVKECQDNLSAVLPFSGAELEFLDLLLERGEIDATLLTSDKVLQKRIHNQPLLKWKAINVRRHKGLSLR</sequence>
<dbReference type="KEGG" id="dov:DSCO28_36370"/>
<organism evidence="1 2">
    <name type="scientific">Desulfosarcina ovata subsp. sediminis</name>
    <dbReference type="NCBI Taxonomy" id="885957"/>
    <lineage>
        <taxon>Bacteria</taxon>
        <taxon>Pseudomonadati</taxon>
        <taxon>Thermodesulfobacteriota</taxon>
        <taxon>Desulfobacteria</taxon>
        <taxon>Desulfobacterales</taxon>
        <taxon>Desulfosarcinaceae</taxon>
        <taxon>Desulfosarcina</taxon>
    </lineage>
</organism>
<dbReference type="Pfam" id="PF08843">
    <property type="entry name" value="AbiEii"/>
    <property type="match status" value="1"/>
</dbReference>
<name>A0A5K7ZS86_9BACT</name>
<dbReference type="EMBL" id="AP021876">
    <property type="protein sequence ID" value="BBO83071.1"/>
    <property type="molecule type" value="Genomic_DNA"/>
</dbReference>
<reference evidence="1 2" key="1">
    <citation type="submission" date="2019-11" db="EMBL/GenBank/DDBJ databases">
        <title>Comparative genomics of hydrocarbon-degrading Desulfosarcina strains.</title>
        <authorList>
            <person name="Watanabe M."/>
            <person name="Kojima H."/>
            <person name="Fukui M."/>
        </authorList>
    </citation>
    <scope>NUCLEOTIDE SEQUENCE [LARGE SCALE GENOMIC DNA]</scope>
    <source>
        <strain evidence="1 2">28bB2T</strain>
    </source>
</reference>